<dbReference type="PANTHER" id="PTHR42085">
    <property type="entry name" value="F-BOX DOMAIN-CONTAINING PROTEIN"/>
    <property type="match status" value="1"/>
</dbReference>
<proteinExistence type="predicted"/>
<protein>
    <recommendedName>
        <fullName evidence="1">2EXR domain-containing protein</fullName>
    </recommendedName>
</protein>
<sequence>MAEGGAPSVVARIRSLAALQLREEFPYMKSAALDKLLDKITNTIDGDIIEQEPEMEAAKKRTSFFSLSAELRNTIYELALVNKSSIVIHRIPITNPVGPRRYSSTKTPALLAVSRQIRHEAAAIYYGANSFLQAVHTPNYRPDSRTALALWLKSLPDDHAALIKGMEFRLINRDGPASNLLDILRHVESSLTPDLYDELPGGRSLHQMVLLALGLADAGPEAVKIQLKCAERASSDVVDLYDAVRIVNKDSKYRNSDIVDLHLRLCWGM</sequence>
<feature type="domain" description="2EXR" evidence="1">
    <location>
        <begin position="63"/>
        <end position="127"/>
    </location>
</feature>
<organism evidence="2 3">
    <name type="scientific">Septoria linicola</name>
    <dbReference type="NCBI Taxonomy" id="215465"/>
    <lineage>
        <taxon>Eukaryota</taxon>
        <taxon>Fungi</taxon>
        <taxon>Dikarya</taxon>
        <taxon>Ascomycota</taxon>
        <taxon>Pezizomycotina</taxon>
        <taxon>Dothideomycetes</taxon>
        <taxon>Dothideomycetidae</taxon>
        <taxon>Mycosphaerellales</taxon>
        <taxon>Mycosphaerellaceae</taxon>
        <taxon>Septoria</taxon>
    </lineage>
</organism>
<dbReference type="PANTHER" id="PTHR42085:SF2">
    <property type="entry name" value="F-BOX DOMAIN-CONTAINING PROTEIN"/>
    <property type="match status" value="1"/>
</dbReference>
<name>A0A9Q9B1K0_9PEZI</name>
<evidence type="ECO:0000313" key="2">
    <source>
        <dbReference type="EMBL" id="USW55888.1"/>
    </source>
</evidence>
<evidence type="ECO:0000313" key="3">
    <source>
        <dbReference type="Proteomes" id="UP001056384"/>
    </source>
</evidence>
<dbReference type="Pfam" id="PF20150">
    <property type="entry name" value="2EXR"/>
    <property type="match status" value="1"/>
</dbReference>
<keyword evidence="3" id="KW-1185">Reference proteome</keyword>
<evidence type="ECO:0000259" key="1">
    <source>
        <dbReference type="Pfam" id="PF20150"/>
    </source>
</evidence>
<accession>A0A9Q9B1K0</accession>
<dbReference type="EMBL" id="CP099425">
    <property type="protein sequence ID" value="USW55888.1"/>
    <property type="molecule type" value="Genomic_DNA"/>
</dbReference>
<reference evidence="2" key="1">
    <citation type="submission" date="2022-06" db="EMBL/GenBank/DDBJ databases">
        <title>Complete genome sequences of two strains of the flax pathogen Septoria linicola.</title>
        <authorList>
            <person name="Lapalu N."/>
            <person name="Simon A."/>
            <person name="Demenou B."/>
            <person name="Paumier D."/>
            <person name="Guillot M.-P."/>
            <person name="Gout L."/>
            <person name="Valade R."/>
        </authorList>
    </citation>
    <scope>NUCLEOTIDE SEQUENCE</scope>
    <source>
        <strain evidence="2">SE15195</strain>
    </source>
</reference>
<dbReference type="AlphaFoldDB" id="A0A9Q9B1K0"/>
<dbReference type="Proteomes" id="UP001056384">
    <property type="component" value="Chromosome 8"/>
</dbReference>
<gene>
    <name evidence="2" type="ORF">Slin15195_G092070</name>
</gene>
<dbReference type="InterPro" id="IPR045518">
    <property type="entry name" value="2EXR"/>
</dbReference>
<dbReference type="InterPro" id="IPR038883">
    <property type="entry name" value="AN11006-like"/>
</dbReference>